<dbReference type="InterPro" id="IPR006311">
    <property type="entry name" value="TAT_signal"/>
</dbReference>
<dbReference type="PANTHER" id="PTHR42976:SF1">
    <property type="entry name" value="GH18 DOMAIN-CONTAINING PROTEIN-RELATED"/>
    <property type="match status" value="1"/>
</dbReference>
<dbReference type="PROSITE" id="PS51910">
    <property type="entry name" value="GH18_2"/>
    <property type="match status" value="1"/>
</dbReference>
<evidence type="ECO:0000313" key="3">
    <source>
        <dbReference type="EMBL" id="MDI5963941.1"/>
    </source>
</evidence>
<name>A0ABT6VZN8_9ACTN</name>
<dbReference type="InterPro" id="IPR059186">
    <property type="entry name" value="SACTE_4363"/>
</dbReference>
<evidence type="ECO:0000256" key="1">
    <source>
        <dbReference type="SAM" id="SignalP"/>
    </source>
</evidence>
<keyword evidence="1" id="KW-0732">Signal</keyword>
<dbReference type="SMART" id="SM00458">
    <property type="entry name" value="RICIN"/>
    <property type="match status" value="1"/>
</dbReference>
<dbReference type="RefSeq" id="WP_282704588.1">
    <property type="nucleotide sequence ID" value="NZ_JAAGKO020000019.1"/>
</dbReference>
<dbReference type="InterPro" id="IPR035992">
    <property type="entry name" value="Ricin_B-like_lectins"/>
</dbReference>
<dbReference type="EMBL" id="JAAGKO020000019">
    <property type="protein sequence ID" value="MDI5963941.1"/>
    <property type="molecule type" value="Genomic_DNA"/>
</dbReference>
<dbReference type="PROSITE" id="PS50231">
    <property type="entry name" value="RICIN_B_LECTIN"/>
    <property type="match status" value="1"/>
</dbReference>
<dbReference type="Pfam" id="PF00704">
    <property type="entry name" value="Glyco_hydro_18"/>
    <property type="match status" value="1"/>
</dbReference>
<dbReference type="PROSITE" id="PS51318">
    <property type="entry name" value="TAT"/>
    <property type="match status" value="1"/>
</dbReference>
<dbReference type="Gene3D" id="2.80.10.50">
    <property type="match status" value="1"/>
</dbReference>
<keyword evidence="4" id="KW-1185">Reference proteome</keyword>
<dbReference type="Pfam" id="PF00652">
    <property type="entry name" value="Ricin_B_lectin"/>
    <property type="match status" value="1"/>
</dbReference>
<reference evidence="3 4" key="1">
    <citation type="submission" date="2023-05" db="EMBL/GenBank/DDBJ databases">
        <title>Streptantibioticus silvisoli sp. nov., acidotolerant actinomycetes 1 from pine litter.</title>
        <authorList>
            <person name="Swiecimska M."/>
            <person name="Golinska P."/>
            <person name="Sangal V."/>
            <person name="Wachnowicz B."/>
            <person name="Goodfellow M."/>
        </authorList>
    </citation>
    <scope>NUCLEOTIDE SEQUENCE [LARGE SCALE GENOMIC DNA]</scope>
    <source>
        <strain evidence="3 4">SL54</strain>
    </source>
</reference>
<dbReference type="Proteomes" id="UP001156398">
    <property type="component" value="Unassembled WGS sequence"/>
</dbReference>
<feature type="signal peptide" evidence="1">
    <location>
        <begin position="1"/>
        <end position="39"/>
    </location>
</feature>
<sequence length="1042" mass="107669">MPTRKPGGRRFGIRTLLLAGATLLASAGLAVTTPGSASAATDTALPAHVFAPYWESYSGDNALTVSQQSGSKYLTAAFIQTAGAGSCTAYWDGDTSQPISSSTFGSQISSIQAAGGNVIPSFGGYTADTTGTDIADSCTSVSAIASVYENVITTYNVPRIDLDIEQDSLTDTAGYERRNEAVAEVESWAAANGRTIQFSYTLPSDTTGLDSTELPILRNAVSVGAKVGVVNLMTFDYYTGTSHEMATATETAASGLESQLASLYPSDAASQLWAMIGVTEMPGIDDYGSGETFTEADASKVLSWAGSEGINTLSLWAIERDNGGCVGTAGSDSCSGISQPTWYFANAFEPFTTSSGGSTPAGTIVGNPSGLCLGDSGGSTTLKTTADIDTCDGSAAQSWTASGGTLVDGNGLCLSVTGASTAPKATAEVYTCNGSVSENWTVESNGTIVNDNSGLCLSVVGSATTTGSIADIYTCNGSASENWTISTGSSPPSTPTFGSNVYVFNTSMSTTTIQNDINAVYATQKSNQFGTQRYELMFEPGTYDVTVPVGFYTEVVGLGQKPTQTVITGGGIYTDASWNGGNATENFWRDVENITIDPSSGSTEWAASQAAPLRRVQIDGKAVLADNNGWASGGFIADSVVTGQVNAETQQQYISRNDQYGSWTGSNWNMVFVGDTGVPGTSFPNPPDTTVSNTPAVAEKPYVYVDSSGNWDVFVPSDESNSQGTTWANGNTPGTSLPLSDFFIATPSDTVSDINNALAAGKDLLFTPGVYQIDGTIQVNNPDTVVLGLGLATLVSNGGNTVLSTADVNGIRIGGLLFDAGTTNSAELVQIGPAGSSADHSADPTILSDVFARIGGATVGQASESLVINSNNVIGDDLWLWRADHGNSGTVGWTTNVAPNGLAVNGANVTIYGLAVEHYQHIQTQWNGNGGAVYFYQSEMPYDPPNQASWMNGSADGYASLNVHSTVTDFQAYGLGVYCLFTDTSIQSANAITAPNTSGVQFHSMVTISLGNGAGGIIDNIINGTGGRVGPGTTKEDLASYN</sequence>
<dbReference type="InterPro" id="IPR017853">
    <property type="entry name" value="GH"/>
</dbReference>
<comment type="caution">
    <text evidence="3">The sequence shown here is derived from an EMBL/GenBank/DDBJ whole genome shotgun (WGS) entry which is preliminary data.</text>
</comment>
<gene>
    <name evidence="3" type="ORF">POF43_014660</name>
</gene>
<dbReference type="InterPro" id="IPR052750">
    <property type="entry name" value="GH18_Chitinase"/>
</dbReference>
<dbReference type="SUPFAM" id="SSF50370">
    <property type="entry name" value="Ricin B-like lectins"/>
    <property type="match status" value="1"/>
</dbReference>
<dbReference type="SUPFAM" id="SSF51445">
    <property type="entry name" value="(Trans)glycosidases"/>
    <property type="match status" value="1"/>
</dbReference>
<accession>A0ABT6VZN8</accession>
<organism evidence="3 4">
    <name type="scientific">Streptantibioticus silvisoli</name>
    <dbReference type="NCBI Taxonomy" id="2705255"/>
    <lineage>
        <taxon>Bacteria</taxon>
        <taxon>Bacillati</taxon>
        <taxon>Actinomycetota</taxon>
        <taxon>Actinomycetes</taxon>
        <taxon>Kitasatosporales</taxon>
        <taxon>Streptomycetaceae</taxon>
        <taxon>Streptantibioticus</taxon>
    </lineage>
</organism>
<feature type="chain" id="PRO_5046669593" evidence="1">
    <location>
        <begin position="40"/>
        <end position="1042"/>
    </location>
</feature>
<feature type="domain" description="GH18" evidence="2">
    <location>
        <begin position="48"/>
        <end position="337"/>
    </location>
</feature>
<evidence type="ECO:0000259" key="2">
    <source>
        <dbReference type="PROSITE" id="PS51910"/>
    </source>
</evidence>
<dbReference type="InterPro" id="IPR001223">
    <property type="entry name" value="Glyco_hydro18_cat"/>
</dbReference>
<evidence type="ECO:0000313" key="4">
    <source>
        <dbReference type="Proteomes" id="UP001156398"/>
    </source>
</evidence>
<dbReference type="PANTHER" id="PTHR42976">
    <property type="entry name" value="BIFUNCTIONAL CHITINASE/LYSOZYME-RELATED"/>
    <property type="match status" value="1"/>
</dbReference>
<protein>
    <submittedName>
        <fullName evidence="3">Ricin-type beta-trefoil lectin domain protein</fullName>
    </submittedName>
</protein>
<dbReference type="InterPro" id="IPR000772">
    <property type="entry name" value="Ricin_B_lectin"/>
</dbReference>
<proteinExistence type="predicted"/>
<dbReference type="CDD" id="cd23669">
    <property type="entry name" value="GH55_SacteLam55A-like"/>
    <property type="match status" value="1"/>
</dbReference>
<dbReference type="Gene3D" id="3.20.20.80">
    <property type="entry name" value="Glycosidases"/>
    <property type="match status" value="1"/>
</dbReference>